<protein>
    <submittedName>
        <fullName evidence="2">Uncharacterized protein</fullName>
    </submittedName>
</protein>
<organism evidence="2 3">
    <name type="scientific">Kibdelosporangium phytohabitans</name>
    <dbReference type="NCBI Taxonomy" id="860235"/>
    <lineage>
        <taxon>Bacteria</taxon>
        <taxon>Bacillati</taxon>
        <taxon>Actinomycetota</taxon>
        <taxon>Actinomycetes</taxon>
        <taxon>Pseudonocardiales</taxon>
        <taxon>Pseudonocardiaceae</taxon>
        <taxon>Kibdelosporangium</taxon>
    </lineage>
</organism>
<evidence type="ECO:0000313" key="2">
    <source>
        <dbReference type="EMBL" id="ALG06489.1"/>
    </source>
</evidence>
<gene>
    <name evidence="2" type="ORF">AOZ06_05700</name>
</gene>
<proteinExistence type="predicted"/>
<dbReference type="RefSeq" id="WP_054288462.1">
    <property type="nucleotide sequence ID" value="NZ_CP012752.1"/>
</dbReference>
<feature type="compositionally biased region" description="Polar residues" evidence="1">
    <location>
        <begin position="167"/>
        <end position="180"/>
    </location>
</feature>
<feature type="region of interest" description="Disordered" evidence="1">
    <location>
        <begin position="167"/>
        <end position="187"/>
    </location>
</feature>
<reference evidence="2 3" key="1">
    <citation type="submission" date="2015-07" db="EMBL/GenBank/DDBJ databases">
        <title>Genome sequencing of Kibdelosporangium phytohabitans.</title>
        <authorList>
            <person name="Qin S."/>
            <person name="Xing K."/>
        </authorList>
    </citation>
    <scope>NUCLEOTIDE SEQUENCE [LARGE SCALE GENOMIC DNA]</scope>
    <source>
        <strain evidence="2 3">KLBMP1111</strain>
    </source>
</reference>
<name>A0A0N9HWM8_9PSEU</name>
<dbReference type="OrthoDB" id="3662742at2"/>
<dbReference type="AlphaFoldDB" id="A0A0N9HWM8"/>
<evidence type="ECO:0000256" key="1">
    <source>
        <dbReference type="SAM" id="MobiDB-lite"/>
    </source>
</evidence>
<keyword evidence="3" id="KW-1185">Reference proteome</keyword>
<accession>A0A0N9HWM8</accession>
<dbReference type="Proteomes" id="UP000063699">
    <property type="component" value="Chromosome"/>
</dbReference>
<dbReference type="EMBL" id="CP012752">
    <property type="protein sequence ID" value="ALG06489.1"/>
    <property type="molecule type" value="Genomic_DNA"/>
</dbReference>
<sequence length="323" mass="33611">MSRSSVFAASVVVGVLVAGCGAKPVPPTGPVDLPAKPADFVDVFTWSQGVPAGARPLSTVFKGPHFSYGFGALAVRPELDESSGGLEAGPARAASGHEFLVLYRLQGDDTFAPAPQTPLAVDVVVGATRKRLPKPLERGTGLIVSVPVGADATLEVTDDKPYQFSVRNGTGGTPPSTSDNAPAKAGVTQVRWQDGTYRGNGNYQGQRTSGPLAVTLELGARSELATTLPGIGAAPARQLWLRLPDAKISTDDADLKLDLARSVSLMLATGKQASTRQSTSGLLFTVPDSFTSGVLTVEPQFPVTSTARWAQKPETKQIPLLPG</sequence>
<evidence type="ECO:0000313" key="3">
    <source>
        <dbReference type="Proteomes" id="UP000063699"/>
    </source>
</evidence>
<dbReference type="KEGG" id="kphy:AOZ06_05700"/>
<dbReference type="PROSITE" id="PS51257">
    <property type="entry name" value="PROKAR_LIPOPROTEIN"/>
    <property type="match status" value="1"/>
</dbReference>